<dbReference type="EMBL" id="JACORU010000013">
    <property type="protein sequence ID" value="MBC5767949.1"/>
    <property type="molecule type" value="Genomic_DNA"/>
</dbReference>
<gene>
    <name evidence="9" type="ORF">H8R02_26030</name>
</gene>
<evidence type="ECO:0000313" key="10">
    <source>
        <dbReference type="Proteomes" id="UP000596827"/>
    </source>
</evidence>
<dbReference type="Pfam" id="PF04444">
    <property type="entry name" value="Dioxygenase_N"/>
    <property type="match status" value="1"/>
</dbReference>
<dbReference type="Proteomes" id="UP000596827">
    <property type="component" value="Unassembled WGS sequence"/>
</dbReference>
<dbReference type="GO" id="GO:0018576">
    <property type="term" value="F:catechol 1,2-dioxygenase activity"/>
    <property type="evidence" value="ECO:0007669"/>
    <property type="project" value="InterPro"/>
</dbReference>
<dbReference type="GO" id="GO:0009712">
    <property type="term" value="P:catechol-containing compound metabolic process"/>
    <property type="evidence" value="ECO:0007669"/>
    <property type="project" value="InterPro"/>
</dbReference>
<evidence type="ECO:0000256" key="1">
    <source>
        <dbReference type="ARBA" id="ARBA00001965"/>
    </source>
</evidence>
<dbReference type="PANTHER" id="PTHR33711">
    <property type="entry name" value="DIOXYGENASE, PUTATIVE (AFU_ORTHOLOGUE AFUA_2G02910)-RELATED"/>
    <property type="match status" value="1"/>
</dbReference>
<evidence type="ECO:0000256" key="6">
    <source>
        <dbReference type="ARBA" id="ARBA00023004"/>
    </source>
</evidence>
<evidence type="ECO:0000259" key="8">
    <source>
        <dbReference type="Pfam" id="PF04444"/>
    </source>
</evidence>
<dbReference type="GO" id="GO:0008199">
    <property type="term" value="F:ferric iron binding"/>
    <property type="evidence" value="ECO:0007669"/>
    <property type="project" value="InterPro"/>
</dbReference>
<keyword evidence="3" id="KW-0479">Metal-binding</keyword>
<keyword evidence="6" id="KW-0408">Iron</keyword>
<dbReference type="AlphaFoldDB" id="A0A923MEG7"/>
<protein>
    <submittedName>
        <fullName evidence="9">Hydroxyquinol 1,2-dioxygenase</fullName>
    </submittedName>
</protein>
<dbReference type="InterPro" id="IPR015889">
    <property type="entry name" value="Intradiol_dOase_core"/>
</dbReference>
<evidence type="ECO:0000256" key="5">
    <source>
        <dbReference type="ARBA" id="ARBA00023002"/>
    </source>
</evidence>
<name>A0A923MEG7_9BURK</name>
<reference evidence="9" key="1">
    <citation type="submission" date="2020-08" db="EMBL/GenBank/DDBJ databases">
        <title>Ramlibacter sp. GTP1 16S ribosomal RNA gene genome sequencing and assembly.</title>
        <authorList>
            <person name="Kang M."/>
        </authorList>
    </citation>
    <scope>NUCLEOTIDE SEQUENCE</scope>
    <source>
        <strain evidence="9">GTP1</strain>
    </source>
</reference>
<accession>A0A923MEG7</accession>
<keyword evidence="4" id="KW-0223">Dioxygenase</keyword>
<evidence type="ECO:0000256" key="4">
    <source>
        <dbReference type="ARBA" id="ARBA00022964"/>
    </source>
</evidence>
<dbReference type="SUPFAM" id="SSF49482">
    <property type="entry name" value="Aromatic compound dioxygenase"/>
    <property type="match status" value="1"/>
</dbReference>
<feature type="domain" description="Catechol dioxygenase N-terminal" evidence="8">
    <location>
        <begin position="24"/>
        <end position="94"/>
    </location>
</feature>
<evidence type="ECO:0000256" key="2">
    <source>
        <dbReference type="ARBA" id="ARBA00007825"/>
    </source>
</evidence>
<evidence type="ECO:0000313" key="9">
    <source>
        <dbReference type="EMBL" id="MBC5767949.1"/>
    </source>
</evidence>
<feature type="domain" description="Intradiol ring-cleavage dioxygenases" evidence="7">
    <location>
        <begin position="131"/>
        <end position="275"/>
    </location>
</feature>
<dbReference type="PANTHER" id="PTHR33711:SF7">
    <property type="entry name" value="INTRADIOL RING-CLEAVAGE DIOXYGENASES DOMAIN-CONTAINING PROTEIN-RELATED"/>
    <property type="match status" value="1"/>
</dbReference>
<sequence>MAQMEYDTLSITDAVIARLTDCNDPRFKQVMTSLIRHLHDFARDVDLKGDEWFKAIEFLTACGKACDDKRQEFILLSDTLGVSMLVVALEHARALKGRTGATPPTDATVQGPFYWVGAPDTPLGGDIGEGVSGEPALYNGRVTDLEGKPLAGALLDVWSGDGEGVYDMQRADSGMKARGRIRTDHEGRYWFWSIRPTYYPVPDDGPVGDMLRKMGRHPNRPGHIHMKVSAPGHKEVTTHLFVKGSPYLDSDAVFGVRESLIVEFEKHEPGTAMDGRKMNKPYHVANFDFRLIPTS</sequence>
<evidence type="ECO:0000259" key="7">
    <source>
        <dbReference type="Pfam" id="PF00775"/>
    </source>
</evidence>
<dbReference type="Gene3D" id="2.60.130.10">
    <property type="entry name" value="Aromatic compound dioxygenase"/>
    <property type="match status" value="1"/>
</dbReference>
<dbReference type="InterPro" id="IPR007535">
    <property type="entry name" value="Catechol_dOase_N"/>
</dbReference>
<dbReference type="InterPro" id="IPR000627">
    <property type="entry name" value="Intradiol_dOase_C"/>
</dbReference>
<dbReference type="Pfam" id="PF00775">
    <property type="entry name" value="Dioxygenase_C"/>
    <property type="match status" value="1"/>
</dbReference>
<dbReference type="InterPro" id="IPR050770">
    <property type="entry name" value="Intradiol_RC_Dioxygenase"/>
</dbReference>
<keyword evidence="5" id="KW-0560">Oxidoreductase</keyword>
<comment type="similarity">
    <text evidence="2">Belongs to the intradiol ring-cleavage dioxygenase family.</text>
</comment>
<evidence type="ECO:0000256" key="3">
    <source>
        <dbReference type="ARBA" id="ARBA00022723"/>
    </source>
</evidence>
<comment type="caution">
    <text evidence="9">The sequence shown here is derived from an EMBL/GenBank/DDBJ whole genome shotgun (WGS) entry which is preliminary data.</text>
</comment>
<keyword evidence="10" id="KW-1185">Reference proteome</keyword>
<proteinExistence type="inferred from homology"/>
<comment type="cofactor">
    <cofactor evidence="1">
        <name>Fe(3+)</name>
        <dbReference type="ChEBI" id="CHEBI:29034"/>
    </cofactor>
</comment>
<organism evidence="9 10">
    <name type="scientific">Ramlibacter albus</name>
    <dbReference type="NCBI Taxonomy" id="2079448"/>
    <lineage>
        <taxon>Bacteria</taxon>
        <taxon>Pseudomonadati</taxon>
        <taxon>Pseudomonadota</taxon>
        <taxon>Betaproteobacteria</taxon>
        <taxon>Burkholderiales</taxon>
        <taxon>Comamonadaceae</taxon>
        <taxon>Ramlibacter</taxon>
    </lineage>
</organism>